<keyword evidence="1" id="KW-0472">Membrane</keyword>
<evidence type="ECO:0008006" key="5">
    <source>
        <dbReference type="Google" id="ProtNLM"/>
    </source>
</evidence>
<evidence type="ECO:0000256" key="1">
    <source>
        <dbReference type="SAM" id="Phobius"/>
    </source>
</evidence>
<organism evidence="3 4">
    <name type="scientific">Ceratopteris richardii</name>
    <name type="common">Triangle waterfern</name>
    <dbReference type="NCBI Taxonomy" id="49495"/>
    <lineage>
        <taxon>Eukaryota</taxon>
        <taxon>Viridiplantae</taxon>
        <taxon>Streptophyta</taxon>
        <taxon>Embryophyta</taxon>
        <taxon>Tracheophyta</taxon>
        <taxon>Polypodiopsida</taxon>
        <taxon>Polypodiidae</taxon>
        <taxon>Polypodiales</taxon>
        <taxon>Pteridineae</taxon>
        <taxon>Pteridaceae</taxon>
        <taxon>Parkerioideae</taxon>
        <taxon>Ceratopteris</taxon>
    </lineage>
</organism>
<keyword evidence="2" id="KW-0732">Signal</keyword>
<evidence type="ECO:0000313" key="4">
    <source>
        <dbReference type="Proteomes" id="UP000825935"/>
    </source>
</evidence>
<keyword evidence="1" id="KW-0812">Transmembrane</keyword>
<sequence length="191" mass="21329">MRIHAVLVCSFLSHLLCDCASSVDDAFLIVQKRASISKLKSAEHITVSFSIHNVGFSTAYDVTLNDDTWPSDKFELVSGNTSNSWDRLDGGKTLAHVFVLESKEKSVFYGAPAIVKYRVASKSALQEAYSTPLHELDLLSEKYHNQKFELQLKVYAVNYGPLMSVILIVSMFTYVLVMPSKSKAAKSKKRK</sequence>
<dbReference type="PANTHER" id="PTHR12861:SF3">
    <property type="entry name" value="TRANSLOCON-ASSOCIATED PROTEIN SUBUNIT BETA"/>
    <property type="match status" value="1"/>
</dbReference>
<dbReference type="Pfam" id="PF05753">
    <property type="entry name" value="TRAP_beta"/>
    <property type="match status" value="1"/>
</dbReference>
<accession>A0A8T2RFL4</accession>
<protein>
    <recommendedName>
        <fullName evidence="5">Translocon-associated protein subunit beta</fullName>
    </recommendedName>
</protein>
<reference evidence="3 4" key="1">
    <citation type="submission" date="2021-08" db="EMBL/GenBank/DDBJ databases">
        <title>WGS assembly of Ceratopteris richardii.</title>
        <authorList>
            <person name="Marchant D.B."/>
            <person name="Chen G."/>
            <person name="Jenkins J."/>
            <person name="Shu S."/>
            <person name="Leebens-Mack J."/>
            <person name="Grimwood J."/>
            <person name="Schmutz J."/>
            <person name="Soltis P."/>
            <person name="Soltis D."/>
            <person name="Chen Z.-H."/>
        </authorList>
    </citation>
    <scope>NUCLEOTIDE SEQUENCE [LARGE SCALE GENOMIC DNA]</scope>
    <source>
        <strain evidence="3">Whitten #5841</strain>
        <tissue evidence="3">Leaf</tissue>
    </source>
</reference>
<dbReference type="EMBL" id="CM035432">
    <property type="protein sequence ID" value="KAH7294711.1"/>
    <property type="molecule type" value="Genomic_DNA"/>
</dbReference>
<dbReference type="OMA" id="ILWHSSK"/>
<feature type="signal peptide" evidence="2">
    <location>
        <begin position="1"/>
        <end position="22"/>
    </location>
</feature>
<evidence type="ECO:0000313" key="3">
    <source>
        <dbReference type="EMBL" id="KAH7294711.1"/>
    </source>
</evidence>
<dbReference type="OrthoDB" id="5860827at2759"/>
<name>A0A8T2RFL4_CERRI</name>
<gene>
    <name evidence="3" type="ORF">KP509_27G014700</name>
</gene>
<feature type="transmembrane region" description="Helical" evidence="1">
    <location>
        <begin position="159"/>
        <end position="180"/>
    </location>
</feature>
<dbReference type="PANTHER" id="PTHR12861">
    <property type="entry name" value="TRANSLOCON-ASSOCIATED PROTEIN, BETA SUBUNIT PRECURSOR TRAP-BETA SIGNAL SEQUENCE RECEPTOR BETA SUBUNIT"/>
    <property type="match status" value="1"/>
</dbReference>
<evidence type="ECO:0000256" key="2">
    <source>
        <dbReference type="SAM" id="SignalP"/>
    </source>
</evidence>
<dbReference type="GO" id="GO:0005783">
    <property type="term" value="C:endoplasmic reticulum"/>
    <property type="evidence" value="ECO:0007669"/>
    <property type="project" value="TreeGrafter"/>
</dbReference>
<comment type="caution">
    <text evidence="3">The sequence shown here is derived from an EMBL/GenBank/DDBJ whole genome shotgun (WGS) entry which is preliminary data.</text>
</comment>
<keyword evidence="1" id="KW-1133">Transmembrane helix</keyword>
<keyword evidence="4" id="KW-1185">Reference proteome</keyword>
<proteinExistence type="predicted"/>
<dbReference type="Proteomes" id="UP000825935">
    <property type="component" value="Chromosome 27"/>
</dbReference>
<dbReference type="AlphaFoldDB" id="A0A8T2RFL4"/>
<feature type="chain" id="PRO_5035912171" description="Translocon-associated protein subunit beta" evidence="2">
    <location>
        <begin position="23"/>
        <end position="191"/>
    </location>
</feature>